<dbReference type="PANTHER" id="PTHR30294">
    <property type="entry name" value="MEMBRANE COMPONENT OF ABC TRANSPORTER YHHJ-RELATED"/>
    <property type="match status" value="1"/>
</dbReference>
<feature type="transmembrane region" description="Helical" evidence="9">
    <location>
        <begin position="863"/>
        <end position="882"/>
    </location>
</feature>
<evidence type="ECO:0000256" key="6">
    <source>
        <dbReference type="ARBA" id="ARBA00023136"/>
    </source>
</evidence>
<feature type="transmembrane region" description="Helical" evidence="9">
    <location>
        <begin position="831"/>
        <end position="851"/>
    </location>
</feature>
<evidence type="ECO:0000256" key="1">
    <source>
        <dbReference type="ARBA" id="ARBA00004651"/>
    </source>
</evidence>
<evidence type="ECO:0000313" key="11">
    <source>
        <dbReference type="Proteomes" id="UP000216961"/>
    </source>
</evidence>
<keyword evidence="6 9" id="KW-0472">Membrane</keyword>
<keyword evidence="5 9" id="KW-1133">Transmembrane helix</keyword>
<sequence length="1000" mass="113202">MGKVKLWKMVIALVVIIGVPVLFFQLIGDHPFLEKPNTTKTIAIVNEDAGVDIAGEHRLLGGDVSSILSNESSFQWTVVSRSAGENGLRNKKYDAVIYIPSNFSEQVMAYEEENPSKVTFKYNVQSQLNAVNTEKVNLEIERATKRANERISSLYWNYVAKDMEMVRSEFEEILQKEIDFQQTMLAFYKPSSKNLADEILEQEGVLKSMKSSIEQIGTQSDSQNQSMKSFSEDLSSLVDYIKAYEEYQQQQKQKLTDLQTTALSTVQSATEASSPYFAEQSLFLSENNQQLMSNVNSVYEKLDNSKRLLTLLKENRLLALDKQREAILDYQSRMLDYYKQLIDTESLNSFQEKIVKTKEKLAEGEGSLLPEAPPENPESPNLPTSDEDKDTDDQTGEEFVLKSTQHTKGNSNTDNGANRETKSLSAEEQLAQMEELLKKLHEYIQADQQIPDESKSQFEIQLKDIQKNLQDVKQSLKTSDEGNNQIIQQLKEKIAALLTDNETLANTIKELTENKNSLTEENRLLKEYIESLIEVNDELREQLTLLTNNMNSIIARIEEKEEAILASPALSGDRRLILETWFHKEFLTGDIMDLLYYYAYLDQYETTLNNMLSENKAKSEVMKNEQFLTELTRIFQLTDAETTDWTNVEAEIPTIGDGLTALQDQFVVFLAKSKESLDTHHTELTQNLSEIKTEGEALLQQIQQGEQTTTHEPGSAKGTQLVTVHSQIIEQVNAIHSSIKDAGKHQQTVIDHTNELHDEVSFVQTDADALNNKWAVNVDSTRKIKDDVFSVLQNAFIEGRSKGDVYNFLSSPLQLTAGASEVKQEKNIPPVVIMFIVLISSLLIGYTTYYFKRIPLWFRGTVFLLLNLIVGFVISLYGLNIYELSQASTMQWTVFTILLLLVSSSIIAVSFAAQKLLGLFLTVGLIILYVTPLLALTTPNFSYDDPMSKVYMSIQYGTQSLFAPAAIILLIGLLILIGVQILIERWQSNEIEDDSRNESI</sequence>
<proteinExistence type="inferred from homology"/>
<keyword evidence="7" id="KW-0175">Coiled coil</keyword>
<accession>A0AA91Z0X2</accession>
<feature type="transmembrane region" description="Helical" evidence="9">
    <location>
        <begin position="961"/>
        <end position="983"/>
    </location>
</feature>
<comment type="similarity">
    <text evidence="2">Belongs to the EsaA family.</text>
</comment>
<keyword evidence="4 9" id="KW-0812">Transmembrane</keyword>
<feature type="transmembrane region" description="Helical" evidence="9">
    <location>
        <begin position="919"/>
        <end position="941"/>
    </location>
</feature>
<evidence type="ECO:0000256" key="7">
    <source>
        <dbReference type="SAM" id="Coils"/>
    </source>
</evidence>
<dbReference type="Gene3D" id="3.40.1710.10">
    <property type="entry name" value="abc type-2 transporter like domain"/>
    <property type="match status" value="1"/>
</dbReference>
<evidence type="ECO:0000256" key="9">
    <source>
        <dbReference type="SAM" id="Phobius"/>
    </source>
</evidence>
<comment type="caution">
    <text evidence="10">The sequence shown here is derived from an EMBL/GenBank/DDBJ whole genome shotgun (WGS) entry which is preliminary data.</text>
</comment>
<dbReference type="InterPro" id="IPR051449">
    <property type="entry name" value="ABC-2_transporter_component"/>
</dbReference>
<gene>
    <name evidence="10" type="primary">esaA</name>
    <name evidence="10" type="ORF">CHH57_13235</name>
</gene>
<evidence type="ECO:0000313" key="10">
    <source>
        <dbReference type="EMBL" id="PAD82775.1"/>
    </source>
</evidence>
<dbReference type="GO" id="GO:0005886">
    <property type="term" value="C:plasma membrane"/>
    <property type="evidence" value="ECO:0007669"/>
    <property type="project" value="UniProtKB-SubCell"/>
</dbReference>
<evidence type="ECO:0000256" key="2">
    <source>
        <dbReference type="ARBA" id="ARBA00008338"/>
    </source>
</evidence>
<evidence type="ECO:0000256" key="4">
    <source>
        <dbReference type="ARBA" id="ARBA00022692"/>
    </source>
</evidence>
<evidence type="ECO:0000256" key="8">
    <source>
        <dbReference type="SAM" id="MobiDB-lite"/>
    </source>
</evidence>
<dbReference type="Proteomes" id="UP000216961">
    <property type="component" value="Unassembled WGS sequence"/>
</dbReference>
<feature type="compositionally biased region" description="Polar residues" evidence="8">
    <location>
        <begin position="402"/>
        <end position="416"/>
    </location>
</feature>
<dbReference type="EMBL" id="NPBQ01000081">
    <property type="protein sequence ID" value="PAD82775.1"/>
    <property type="molecule type" value="Genomic_DNA"/>
</dbReference>
<comment type="subcellular location">
    <subcellularLocation>
        <location evidence="1">Cell membrane</location>
        <topology evidence="1">Multi-pass membrane protein</topology>
    </subcellularLocation>
</comment>
<dbReference type="NCBIfam" id="TIGR03929">
    <property type="entry name" value="T7_esaA_Nterm"/>
    <property type="match status" value="1"/>
</dbReference>
<dbReference type="RefSeq" id="WP_095330802.1">
    <property type="nucleotide sequence ID" value="NZ_NPBQ01000081.1"/>
</dbReference>
<feature type="compositionally biased region" description="Acidic residues" evidence="8">
    <location>
        <begin position="385"/>
        <end position="396"/>
    </location>
</feature>
<name>A0AA91Z0X2_NIACI</name>
<feature type="transmembrane region" description="Helical" evidence="9">
    <location>
        <begin position="7"/>
        <end position="27"/>
    </location>
</feature>
<protein>
    <submittedName>
        <fullName evidence="10">Type VII secretion protein EsaA</fullName>
    </submittedName>
</protein>
<dbReference type="AlphaFoldDB" id="A0AA91Z0X2"/>
<feature type="region of interest" description="Disordered" evidence="8">
    <location>
        <begin position="365"/>
        <end position="423"/>
    </location>
</feature>
<evidence type="ECO:0000256" key="3">
    <source>
        <dbReference type="ARBA" id="ARBA00022475"/>
    </source>
</evidence>
<evidence type="ECO:0000256" key="5">
    <source>
        <dbReference type="ARBA" id="ARBA00022989"/>
    </source>
</evidence>
<keyword evidence="3" id="KW-1003">Cell membrane</keyword>
<reference evidence="10 11" key="1">
    <citation type="submission" date="2017-07" db="EMBL/GenBank/DDBJ databases">
        <title>Isolation and whole genome analysis of endospore-forming bacteria from heroin.</title>
        <authorList>
            <person name="Kalinowski J."/>
            <person name="Ahrens B."/>
            <person name="Al-Dilaimi A."/>
            <person name="Winkler A."/>
            <person name="Wibberg D."/>
            <person name="Schleenbecker U."/>
            <person name="Ruckert C."/>
            <person name="Wolfel R."/>
            <person name="Grass G."/>
        </authorList>
    </citation>
    <scope>NUCLEOTIDE SEQUENCE [LARGE SCALE GENOMIC DNA]</scope>
    <source>
        <strain evidence="10 11">7521-2</strain>
    </source>
</reference>
<dbReference type="PANTHER" id="PTHR30294:SF29">
    <property type="entry name" value="MULTIDRUG ABC TRANSPORTER PERMEASE YBHS-RELATED"/>
    <property type="match status" value="1"/>
</dbReference>
<feature type="coiled-coil region" evidence="7">
    <location>
        <begin position="426"/>
        <end position="563"/>
    </location>
</feature>
<dbReference type="InterPro" id="IPR023838">
    <property type="entry name" value="T7SS_EsaA"/>
</dbReference>
<feature type="transmembrane region" description="Helical" evidence="9">
    <location>
        <begin position="894"/>
        <end position="912"/>
    </location>
</feature>
<organism evidence="10 11">
    <name type="scientific">Niallia circulans</name>
    <name type="common">Bacillus circulans</name>
    <dbReference type="NCBI Taxonomy" id="1397"/>
    <lineage>
        <taxon>Bacteria</taxon>
        <taxon>Bacillati</taxon>
        <taxon>Bacillota</taxon>
        <taxon>Bacilli</taxon>
        <taxon>Bacillales</taxon>
        <taxon>Bacillaceae</taxon>
        <taxon>Niallia</taxon>
    </lineage>
</organism>